<dbReference type="Gene3D" id="3.30.70.260">
    <property type="match status" value="1"/>
</dbReference>
<dbReference type="AlphaFoldDB" id="A0A2S0VVN7"/>
<reference evidence="3 4" key="1">
    <citation type="submission" date="2018-01" db="EMBL/GenBank/DDBJ databases">
        <title>Genome sequence of a Cantenovulum-like bacteria.</title>
        <authorList>
            <person name="Tan W.R."/>
            <person name="Lau N.-S."/>
            <person name="Go F."/>
            <person name="Amirul A.-A.A."/>
        </authorList>
    </citation>
    <scope>NUCLEOTIDE SEQUENCE [LARGE SCALE GENOMIC DNA]</scope>
    <source>
        <strain evidence="3 4">CCB-QB4</strain>
    </source>
</reference>
<dbReference type="Proteomes" id="UP000244441">
    <property type="component" value="Chromosome"/>
</dbReference>
<dbReference type="NCBIfam" id="NF003447">
    <property type="entry name" value="PRK04998.1"/>
    <property type="match status" value="1"/>
</dbReference>
<dbReference type="OrthoDB" id="9793424at2"/>
<sequence>MKTKFDELLEFPCRFPFKVVGYTDPKLVDNIMLVLQQHAPGEYSPKTKDSGKGTYQSVTIDVTVTSKEHVETLYQALSEIDGVRMVM</sequence>
<protein>
    <recommendedName>
        <fullName evidence="2">UPF0250 protein C2869_18490</fullName>
    </recommendedName>
</protein>
<dbReference type="InterPro" id="IPR007454">
    <property type="entry name" value="UPF0250_YbeD-like"/>
</dbReference>
<evidence type="ECO:0000256" key="2">
    <source>
        <dbReference type="HAMAP-Rule" id="MF_00659"/>
    </source>
</evidence>
<dbReference type="EMBL" id="CP026604">
    <property type="protein sequence ID" value="AWB68279.1"/>
    <property type="molecule type" value="Genomic_DNA"/>
</dbReference>
<name>A0A2S0VVN7_9ALTE</name>
<proteinExistence type="inferred from homology"/>
<accession>A0A2S0VVN7</accession>
<dbReference type="HAMAP" id="MF_00659">
    <property type="entry name" value="UPF0250"/>
    <property type="match status" value="1"/>
</dbReference>
<dbReference type="KEGG" id="cate:C2869_18490"/>
<keyword evidence="4" id="KW-1185">Reference proteome</keyword>
<evidence type="ECO:0000256" key="1">
    <source>
        <dbReference type="ARBA" id="ARBA00008460"/>
    </source>
</evidence>
<dbReference type="SUPFAM" id="SSF117991">
    <property type="entry name" value="YbeD/HP0495-like"/>
    <property type="match status" value="1"/>
</dbReference>
<dbReference type="PANTHER" id="PTHR38036:SF1">
    <property type="entry name" value="UPF0250 PROTEIN YBED"/>
    <property type="match status" value="1"/>
</dbReference>
<dbReference type="GO" id="GO:0005829">
    <property type="term" value="C:cytosol"/>
    <property type="evidence" value="ECO:0007669"/>
    <property type="project" value="TreeGrafter"/>
</dbReference>
<organism evidence="3 4">
    <name type="scientific">Saccharobesus litoralis</name>
    <dbReference type="NCBI Taxonomy" id="2172099"/>
    <lineage>
        <taxon>Bacteria</taxon>
        <taxon>Pseudomonadati</taxon>
        <taxon>Pseudomonadota</taxon>
        <taxon>Gammaproteobacteria</taxon>
        <taxon>Alteromonadales</taxon>
        <taxon>Alteromonadaceae</taxon>
        <taxon>Saccharobesus</taxon>
    </lineage>
</organism>
<comment type="similarity">
    <text evidence="1 2">Belongs to the UPF0250 family.</text>
</comment>
<dbReference type="InterPro" id="IPR027471">
    <property type="entry name" value="YbeD-like_sf"/>
</dbReference>
<dbReference type="Pfam" id="PF04359">
    <property type="entry name" value="DUF493"/>
    <property type="match status" value="1"/>
</dbReference>
<dbReference type="PANTHER" id="PTHR38036">
    <property type="entry name" value="UPF0250 PROTEIN YBED"/>
    <property type="match status" value="1"/>
</dbReference>
<gene>
    <name evidence="3" type="ORF">C2869_18490</name>
</gene>
<evidence type="ECO:0000313" key="4">
    <source>
        <dbReference type="Proteomes" id="UP000244441"/>
    </source>
</evidence>
<evidence type="ECO:0000313" key="3">
    <source>
        <dbReference type="EMBL" id="AWB68279.1"/>
    </source>
</evidence>